<keyword evidence="1" id="KW-0472">Membrane</keyword>
<keyword evidence="1" id="KW-0812">Transmembrane</keyword>
<protein>
    <recommendedName>
        <fullName evidence="4">LigA protein</fullName>
    </recommendedName>
</protein>
<name>A0ABP9PMS9_9ACTN</name>
<feature type="transmembrane region" description="Helical" evidence="1">
    <location>
        <begin position="41"/>
        <end position="63"/>
    </location>
</feature>
<accession>A0ABP9PMS9</accession>
<sequence length="476" mass="49046">MSDFEQRVSRALADGAEDAPGAGCLAAAARRRQARRVRRRAVVGAVVAVVALGVGGVVTAAVVGDGPDGSADVAQSVDDPGWRTVEVELEPTGVLDEPVTIVLDVPSGWHELPEGDDCQLTAAAYGLGDEPCSQSEAVNLVPDTGAIDFAFGPGLRSADDSDGEIASRWTGYVSVGDVYVTVGADDEQTALRVLGSARFAGQAVPDLSGDWTRASADGVAYTVPAALAAGVEVVPHQGDTEYGYGQWDDGRWRAVLTVGDRDVVALMPTRALAEVMAGSARPAPDDAAGAWTTVRFEGLALDLPPGWTEYVDGDCGYSSTSRVPTRSFSAEPCSAGSGSVSVFGKQGTRPAEPLGSYGNRGGIVWSGDGEVIVSDVAPDVARRIMASVRPAGDAAPDVVTWTTTDLGDGVTAEVPADDRVSVTLSDGVPECTTPGIGPAEGEDGAWRVGLCRNRIVTVRAPTEALALVVAARVRGW</sequence>
<organism evidence="2 3">
    <name type="scientific">Nocardioides marinquilinus</name>
    <dbReference type="NCBI Taxonomy" id="1210400"/>
    <lineage>
        <taxon>Bacteria</taxon>
        <taxon>Bacillati</taxon>
        <taxon>Actinomycetota</taxon>
        <taxon>Actinomycetes</taxon>
        <taxon>Propionibacteriales</taxon>
        <taxon>Nocardioidaceae</taxon>
        <taxon>Nocardioides</taxon>
    </lineage>
</organism>
<dbReference type="Proteomes" id="UP001500221">
    <property type="component" value="Unassembled WGS sequence"/>
</dbReference>
<comment type="caution">
    <text evidence="2">The sequence shown here is derived from an EMBL/GenBank/DDBJ whole genome shotgun (WGS) entry which is preliminary data.</text>
</comment>
<reference evidence="3" key="1">
    <citation type="journal article" date="2019" name="Int. J. Syst. Evol. Microbiol.">
        <title>The Global Catalogue of Microorganisms (GCM) 10K type strain sequencing project: providing services to taxonomists for standard genome sequencing and annotation.</title>
        <authorList>
            <consortium name="The Broad Institute Genomics Platform"/>
            <consortium name="The Broad Institute Genome Sequencing Center for Infectious Disease"/>
            <person name="Wu L."/>
            <person name="Ma J."/>
        </authorList>
    </citation>
    <scope>NUCLEOTIDE SEQUENCE [LARGE SCALE GENOMIC DNA]</scope>
    <source>
        <strain evidence="3">JCM 18459</strain>
    </source>
</reference>
<evidence type="ECO:0008006" key="4">
    <source>
        <dbReference type="Google" id="ProtNLM"/>
    </source>
</evidence>
<dbReference type="EMBL" id="BAABKG010000002">
    <property type="protein sequence ID" value="GAA5146218.1"/>
    <property type="molecule type" value="Genomic_DNA"/>
</dbReference>
<dbReference type="RefSeq" id="WP_345456894.1">
    <property type="nucleotide sequence ID" value="NZ_BAABKG010000002.1"/>
</dbReference>
<evidence type="ECO:0000313" key="3">
    <source>
        <dbReference type="Proteomes" id="UP001500221"/>
    </source>
</evidence>
<evidence type="ECO:0000256" key="1">
    <source>
        <dbReference type="SAM" id="Phobius"/>
    </source>
</evidence>
<keyword evidence="1" id="KW-1133">Transmembrane helix</keyword>
<keyword evidence="3" id="KW-1185">Reference proteome</keyword>
<proteinExistence type="predicted"/>
<evidence type="ECO:0000313" key="2">
    <source>
        <dbReference type="EMBL" id="GAA5146218.1"/>
    </source>
</evidence>
<gene>
    <name evidence="2" type="ORF">GCM10023340_16810</name>
</gene>